<protein>
    <submittedName>
        <fullName evidence="2">Uncharacterized protein</fullName>
    </submittedName>
</protein>
<name>R7ZNS9_9BACT</name>
<accession>R7ZNS9</accession>
<dbReference type="EMBL" id="AQHR01000096">
    <property type="protein sequence ID" value="EON75765.1"/>
    <property type="molecule type" value="Genomic_DNA"/>
</dbReference>
<feature type="region of interest" description="Disordered" evidence="1">
    <location>
        <begin position="43"/>
        <end position="63"/>
    </location>
</feature>
<evidence type="ECO:0000313" key="3">
    <source>
        <dbReference type="Proteomes" id="UP000013909"/>
    </source>
</evidence>
<gene>
    <name evidence="2" type="ORF">ADIS_3656</name>
</gene>
<comment type="caution">
    <text evidence="2">The sequence shown here is derived from an EMBL/GenBank/DDBJ whole genome shotgun (WGS) entry which is preliminary data.</text>
</comment>
<organism evidence="2 3">
    <name type="scientific">Lunatimonas lonarensis</name>
    <dbReference type="NCBI Taxonomy" id="1232681"/>
    <lineage>
        <taxon>Bacteria</taxon>
        <taxon>Pseudomonadati</taxon>
        <taxon>Bacteroidota</taxon>
        <taxon>Cytophagia</taxon>
        <taxon>Cytophagales</taxon>
        <taxon>Cyclobacteriaceae</taxon>
    </lineage>
</organism>
<evidence type="ECO:0000313" key="2">
    <source>
        <dbReference type="EMBL" id="EON75765.1"/>
    </source>
</evidence>
<dbReference type="Proteomes" id="UP000013909">
    <property type="component" value="Unassembled WGS sequence"/>
</dbReference>
<proteinExistence type="predicted"/>
<evidence type="ECO:0000256" key="1">
    <source>
        <dbReference type="SAM" id="MobiDB-lite"/>
    </source>
</evidence>
<dbReference type="AlphaFoldDB" id="R7ZNS9"/>
<keyword evidence="3" id="KW-1185">Reference proteome</keyword>
<dbReference type="RefSeq" id="WP_010855787.1">
    <property type="nucleotide sequence ID" value="NZ_AQHR01000096.1"/>
</dbReference>
<reference evidence="2 3" key="1">
    <citation type="submission" date="2013-02" db="EMBL/GenBank/DDBJ databases">
        <title>A novel strain isolated from Lonar lake, Maharashtra, India.</title>
        <authorList>
            <person name="Singh A."/>
        </authorList>
    </citation>
    <scope>NUCLEOTIDE SEQUENCE [LARGE SCALE GENOMIC DNA]</scope>
    <source>
        <strain evidence="2 3">AK24</strain>
    </source>
</reference>
<sequence length="63" mass="7147">MDYNKVGIWLKGYLDAIQSGEEVTKAQLELLISRIKELISEVEENDTASVTESEDLEDDDLPF</sequence>
<dbReference type="STRING" id="1232681.ADIS_3656"/>